<keyword evidence="4" id="KW-0238">DNA-binding</keyword>
<keyword evidence="1" id="KW-0862">Zinc</keyword>
<feature type="region of interest" description="Disordered" evidence="2">
    <location>
        <begin position="451"/>
        <end position="499"/>
    </location>
</feature>
<evidence type="ECO:0000259" key="3">
    <source>
        <dbReference type="PROSITE" id="PS50158"/>
    </source>
</evidence>
<evidence type="ECO:0000313" key="4">
    <source>
        <dbReference type="EMBL" id="KFH45882.1"/>
    </source>
</evidence>
<feature type="domain" description="CCHC-type" evidence="3">
    <location>
        <begin position="321"/>
        <end position="336"/>
    </location>
</feature>
<feature type="domain" description="CCHC-type" evidence="3">
    <location>
        <begin position="101"/>
        <end position="116"/>
    </location>
</feature>
<feature type="domain" description="CCHC-type" evidence="3">
    <location>
        <begin position="270"/>
        <end position="286"/>
    </location>
</feature>
<keyword evidence="1" id="KW-0479">Metal-binding</keyword>
<dbReference type="AlphaFoldDB" id="A0A086T950"/>
<dbReference type="OrthoDB" id="8026949at2759"/>
<evidence type="ECO:0000256" key="2">
    <source>
        <dbReference type="SAM" id="MobiDB-lite"/>
    </source>
</evidence>
<feature type="domain" description="CCHC-type" evidence="3">
    <location>
        <begin position="410"/>
        <end position="425"/>
    </location>
</feature>
<dbReference type="GO" id="GO:0008270">
    <property type="term" value="F:zinc ion binding"/>
    <property type="evidence" value="ECO:0007669"/>
    <property type="project" value="UniProtKB-KW"/>
</dbReference>
<dbReference type="GO" id="GO:0003677">
    <property type="term" value="F:DNA binding"/>
    <property type="evidence" value="ECO:0007669"/>
    <property type="project" value="UniProtKB-KW"/>
</dbReference>
<sequence length="499" mass="54587">MADWNNGPSDGGWGTAGGSQYASASLNNGSEENWGGRNDLGDGTDALCNGCGQGDHGVDRCPNGITADRFTENDQGDDKCFGCGEVGHRRAECPTAGEIECRYCKKAGHMIKDCPEKGPMICNNCGEAGHLQKSCDKARKINRDDVADVSPEEAWEKIKEAAADRDVDDAKEAVQEYVKALDGTPTYKDIQLGLIEANINLWFIPRERDLLGAFTNMDLQGNVDKKYTVSYRFSENPSRPREREGWPETRDVILSRLDDAGETVNSGKTRCFNCGEFGHGSKACPEPPREWAEEALLCPNCNGEGHRLRDCPQPRVDKFACKNCGKSGHKAAECEEPPNLDNMTCHKCGESECPIFFGIVSDAVLTWPLDGHMSRDCPQGGGGRACHNCGQEGHMSKECDQPRNMDLVTCRNCEKTGHMSRDCPEPKDWSKVQCSNCQQYGHTKVRCKEPTVEEPSFENGDGGYDAVNDQSTENNWDSGAATAVDDGFGDGQDYNSGGW</sequence>
<evidence type="ECO:0000313" key="5">
    <source>
        <dbReference type="Proteomes" id="UP000029964"/>
    </source>
</evidence>
<gene>
    <name evidence="4" type="ORF">ACRE_033290</name>
</gene>
<feature type="compositionally biased region" description="Polar residues" evidence="2">
    <location>
        <begin position="468"/>
        <end position="477"/>
    </location>
</feature>
<dbReference type="Pfam" id="PF00098">
    <property type="entry name" value="zf-CCHC"/>
    <property type="match status" value="7"/>
</dbReference>
<dbReference type="SMART" id="SM00343">
    <property type="entry name" value="ZnF_C2HC"/>
    <property type="match status" value="12"/>
</dbReference>
<dbReference type="STRING" id="857340.A0A086T950"/>
<protein>
    <submittedName>
        <fullName evidence="4">DNA-binding protein HEXBP-like protein</fullName>
    </submittedName>
</protein>
<dbReference type="Proteomes" id="UP000029964">
    <property type="component" value="Unassembled WGS sequence"/>
</dbReference>
<dbReference type="PROSITE" id="PS50158">
    <property type="entry name" value="ZF_CCHC"/>
    <property type="match status" value="8"/>
</dbReference>
<comment type="caution">
    <text evidence="4">The sequence shown here is derived from an EMBL/GenBank/DDBJ whole genome shotgun (WGS) entry which is preliminary data.</text>
</comment>
<organism evidence="4 5">
    <name type="scientific">Hapsidospora chrysogenum (strain ATCC 11550 / CBS 779.69 / DSM 880 / IAM 14645 / JCM 23072 / IMI 49137)</name>
    <name type="common">Acremonium chrysogenum</name>
    <dbReference type="NCBI Taxonomy" id="857340"/>
    <lineage>
        <taxon>Eukaryota</taxon>
        <taxon>Fungi</taxon>
        <taxon>Dikarya</taxon>
        <taxon>Ascomycota</taxon>
        <taxon>Pezizomycotina</taxon>
        <taxon>Sordariomycetes</taxon>
        <taxon>Hypocreomycetidae</taxon>
        <taxon>Hypocreales</taxon>
        <taxon>Bionectriaceae</taxon>
        <taxon>Hapsidospora</taxon>
    </lineage>
</organism>
<proteinExistence type="predicted"/>
<dbReference type="PANTHER" id="PTHR23002">
    <property type="entry name" value="ZINC FINGER CCHC DOMAIN CONTAINING PROTEIN"/>
    <property type="match status" value="1"/>
</dbReference>
<dbReference type="HOGENOM" id="CLU_024213_0_0_1"/>
<reference evidence="5" key="1">
    <citation type="journal article" date="2014" name="Genome Announc.">
        <title>Genome sequence and annotation of Acremonium chrysogenum, producer of the beta-lactam antibiotic cephalosporin C.</title>
        <authorList>
            <person name="Terfehr D."/>
            <person name="Dahlmann T.A."/>
            <person name="Specht T."/>
            <person name="Zadra I."/>
            <person name="Kuernsteiner H."/>
            <person name="Kueck U."/>
        </authorList>
    </citation>
    <scope>NUCLEOTIDE SEQUENCE [LARGE SCALE GENOMIC DNA]</scope>
    <source>
        <strain evidence="5">ATCC 11550 / CBS 779.69 / DSM 880 / IAM 14645 / JCM 23072 / IMI 49137</strain>
    </source>
</reference>
<feature type="domain" description="CCHC-type" evidence="3">
    <location>
        <begin position="122"/>
        <end position="137"/>
    </location>
</feature>
<name>A0A086T950_HAPC1</name>
<evidence type="ECO:0000256" key="1">
    <source>
        <dbReference type="PROSITE-ProRule" id="PRU00047"/>
    </source>
</evidence>
<feature type="region of interest" description="Disordered" evidence="2">
    <location>
        <begin position="1"/>
        <end position="36"/>
    </location>
</feature>
<feature type="domain" description="CCHC-type" evidence="3">
    <location>
        <begin position="79"/>
        <end position="94"/>
    </location>
</feature>
<feature type="domain" description="CCHC-type" evidence="3">
    <location>
        <begin position="298"/>
        <end position="313"/>
    </location>
</feature>
<dbReference type="Gene3D" id="4.10.60.10">
    <property type="entry name" value="Zinc finger, CCHC-type"/>
    <property type="match status" value="6"/>
</dbReference>
<accession>A0A086T950</accession>
<keyword evidence="1" id="KW-0863">Zinc-finger</keyword>
<feature type="domain" description="CCHC-type" evidence="3">
    <location>
        <begin position="386"/>
        <end position="401"/>
    </location>
</feature>
<dbReference type="InterPro" id="IPR051714">
    <property type="entry name" value="Znf_CCHC_NABP"/>
</dbReference>
<dbReference type="SUPFAM" id="SSF57756">
    <property type="entry name" value="Retrovirus zinc finger-like domains"/>
    <property type="match status" value="5"/>
</dbReference>
<dbReference type="InterPro" id="IPR036875">
    <property type="entry name" value="Znf_CCHC_sf"/>
</dbReference>
<feature type="compositionally biased region" description="Polar residues" evidence="2">
    <location>
        <begin position="18"/>
        <end position="31"/>
    </location>
</feature>
<keyword evidence="5" id="KW-1185">Reference proteome</keyword>
<dbReference type="InterPro" id="IPR001878">
    <property type="entry name" value="Znf_CCHC"/>
</dbReference>
<dbReference type="EMBL" id="JPKY01000026">
    <property type="protein sequence ID" value="KFH45882.1"/>
    <property type="molecule type" value="Genomic_DNA"/>
</dbReference>